<dbReference type="Pfam" id="PF05057">
    <property type="entry name" value="DUF676"/>
    <property type="match status" value="1"/>
</dbReference>
<accession>A0AAV4LYZ9</accession>
<sequence>MADAETPNFTGNLCYHCRVRATGTKCFGNDTSDFYDAVAVDTQKRYWELVSEQVMKEKNRARNLANVLSAKVIEIVKFLGKSLADMPLDMEYSKELQFDLFAMPECIGMCPECYCFFSRQHSCHCKECMGEDYVSHYVLLQHGVIAEPFCMASVAKSLLTAYPNLFVYFPNKVAGKSLVGLELVLQMFASEILTLFSKLPKKIKLSVMGHSFGGIILRYWLFFYHRKTPGVYTPLPPSADEQPGKEGGEAAEEDEKLAKAPEPVHIENYEPPEITWCNYISLASPQAGIYENNAAFRKFISLVGSRSIDELDNESADLLLLISSQALETMRQFGNVAVYGNLSGDLLVAPRTSILLPRHKVTSAMLAEFVTFAEADPGEPLAIWDLMAKYDSKHEPGEMTPSEGEELDPSLSRDEVVAKLLVNFYSMVANNIRKSAHINKLMNNSDKPFEDGEDEMVCRQLFSAADIEYFTMLVTQIGAKASQNLIAKLHNYPKLMYNEVMLAGLWEVTHNKFAVFLPAMCMPHKSIITPIEMTSWHKLTEKVLDHARVAPGRAALAGSNDLGGAGENGEHARRRVGDLPLLLDGGPVGVPGLEELADVAREHLAQLDAHLVEGVDAPEEALDGDAVLVEGDERADGVGRGLLEEQDGGGPVAGADLVVHQVLGAARSQQLLGGPAVRQGVGLREEVGHELLVEGHAALGHVPVLAPDEADELGGDDAALVQQLVEAVLAVGAALAEVDLAGAVGQPLAVHADGLAVALHAELLDVAGEEAEVLAVGQQGHALQAEDGGVVEAAEGHQRGHVLLERGAAEVLVHHAGALQKLLGHIVAEVDGERQHSDGRGDAETPPLIAHYESHEKRTTQSQKPKTWESSMPKSLVSFRVPTPGAGPWNGKRAIVSVPVRKNGECDTPPRNTQVAHAFKQRTTHHGAIRVQVLGRDAEPGRIHVGQEADFATFGGPASRLVGHERLRGEGSAQVGTADADAKQRVKGRAVRGDHGAAAHGIRELPDAVEDAVHFGDHVAPVDHELAFAGGAQGAVEDRAAFRAVEHTAVEQHLYLLGDAHFARQRQQGVQSRGIHQLSRQVQRDT</sequence>
<feature type="domain" description="DUF676" evidence="2">
    <location>
        <begin position="135"/>
        <end position="349"/>
    </location>
</feature>
<feature type="region of interest" description="Disordered" evidence="1">
    <location>
        <begin position="234"/>
        <end position="256"/>
    </location>
</feature>
<protein>
    <submittedName>
        <fullName evidence="3">Serine esterase, putative</fullName>
    </submittedName>
</protein>
<dbReference type="EMBL" id="BPLF01000004">
    <property type="protein sequence ID" value="GIX64953.1"/>
    <property type="molecule type" value="Genomic_DNA"/>
</dbReference>
<dbReference type="AlphaFoldDB" id="A0AAV4LYZ9"/>
<dbReference type="Gene3D" id="3.40.50.1820">
    <property type="entry name" value="alpha/beta hydrolase"/>
    <property type="match status" value="1"/>
</dbReference>
<name>A0AAV4LYZ9_BABCB</name>
<comment type="caution">
    <text evidence="3">The sequence shown here is derived from an EMBL/GenBank/DDBJ whole genome shotgun (WGS) entry which is preliminary data.</text>
</comment>
<gene>
    <name evidence="3" type="ORF">BcabD6B2_43880</name>
</gene>
<dbReference type="SUPFAM" id="SSF53474">
    <property type="entry name" value="alpha/beta-Hydrolases"/>
    <property type="match status" value="1"/>
</dbReference>
<feature type="region of interest" description="Disordered" evidence="1">
    <location>
        <begin position="833"/>
        <end position="871"/>
    </location>
</feature>
<dbReference type="InterPro" id="IPR029058">
    <property type="entry name" value="AB_hydrolase_fold"/>
</dbReference>
<feature type="compositionally biased region" description="Polar residues" evidence="1">
    <location>
        <begin position="860"/>
        <end position="871"/>
    </location>
</feature>
<dbReference type="InterPro" id="IPR044294">
    <property type="entry name" value="Lipase-like"/>
</dbReference>
<dbReference type="GeneID" id="94196434"/>
<evidence type="ECO:0000313" key="4">
    <source>
        <dbReference type="Proteomes" id="UP001497744"/>
    </source>
</evidence>
<keyword evidence="4" id="KW-1185">Reference proteome</keyword>
<dbReference type="InterPro" id="IPR007751">
    <property type="entry name" value="DUF676_lipase-like"/>
</dbReference>
<evidence type="ECO:0000256" key="1">
    <source>
        <dbReference type="SAM" id="MobiDB-lite"/>
    </source>
</evidence>
<dbReference type="PANTHER" id="PTHR12482:SF62">
    <property type="entry name" value="LIPASE ROG1-RELATED"/>
    <property type="match status" value="1"/>
</dbReference>
<dbReference type="RefSeq" id="XP_067717022.1">
    <property type="nucleotide sequence ID" value="XM_067860921.1"/>
</dbReference>
<evidence type="ECO:0000313" key="3">
    <source>
        <dbReference type="EMBL" id="GIX64953.1"/>
    </source>
</evidence>
<dbReference type="PANTHER" id="PTHR12482">
    <property type="entry name" value="LIPASE ROG1-RELATED-RELATED"/>
    <property type="match status" value="1"/>
</dbReference>
<feature type="compositionally biased region" description="Basic and acidic residues" evidence="1">
    <location>
        <begin position="833"/>
        <end position="843"/>
    </location>
</feature>
<dbReference type="Proteomes" id="UP001497744">
    <property type="component" value="Unassembled WGS sequence"/>
</dbReference>
<reference evidence="3 4" key="1">
    <citation type="submission" date="2021-06" db="EMBL/GenBank/DDBJ databases">
        <title>Genome sequence of Babesia caballi.</title>
        <authorList>
            <person name="Yamagishi J."/>
            <person name="Kidaka T."/>
            <person name="Ochi A."/>
        </authorList>
    </citation>
    <scope>NUCLEOTIDE SEQUENCE [LARGE SCALE GENOMIC DNA]</scope>
    <source>
        <strain evidence="3">USDA-D6B2</strain>
    </source>
</reference>
<evidence type="ECO:0000259" key="2">
    <source>
        <dbReference type="Pfam" id="PF05057"/>
    </source>
</evidence>
<organism evidence="3 4">
    <name type="scientific">Babesia caballi</name>
    <dbReference type="NCBI Taxonomy" id="5871"/>
    <lineage>
        <taxon>Eukaryota</taxon>
        <taxon>Sar</taxon>
        <taxon>Alveolata</taxon>
        <taxon>Apicomplexa</taxon>
        <taxon>Aconoidasida</taxon>
        <taxon>Piroplasmida</taxon>
        <taxon>Babesiidae</taxon>
        <taxon>Babesia</taxon>
    </lineage>
</organism>
<proteinExistence type="predicted"/>